<dbReference type="GO" id="GO:0015995">
    <property type="term" value="P:chlorophyll biosynthetic process"/>
    <property type="evidence" value="ECO:0007669"/>
    <property type="project" value="InterPro"/>
</dbReference>
<evidence type="ECO:0000256" key="1">
    <source>
        <dbReference type="ARBA" id="ARBA00010851"/>
    </source>
</evidence>
<evidence type="ECO:0000313" key="4">
    <source>
        <dbReference type="Proteomes" id="UP000677305"/>
    </source>
</evidence>
<dbReference type="Proteomes" id="UP000677305">
    <property type="component" value="Chromosome"/>
</dbReference>
<sequence length="1247" mass="143453">MKVTVISVSTSVITGLIKVQEDINRRFNDVLELRLFYASRALEDSKLEVMESDIVDSDVTFVDLMGSPKKVVGAVMRGLGKCKGNIIPIGGAGRNFLRLGELTSSDMGMSKKSSKKSRKPMDMSKMQKMADMAEKMGKLIPVGKPRDMRNFVQIGKYFQNATILQLTNMMYLLLRDYGKVKGIPKPQESEKLPDIGLCDPETKMYFDDYKEYADIHGFNSNKPTVALLFYGHTYPNDTSTCVAKIAEQIRPFANVLPIAFSKTKTDNQDLLKEWLLYGIGRKVNFIINFMSFRLGAGPMGGNADYAVSILEDVNVPIFHPFFMTKRRESEWFNSVEGINSSEFLLSVMLPELDGAIETYPIGAMAAPEYNSEFDIEVRELSLIDDRVLKLVSRVKNWLKLQIKKNSDKKVAIICYNYPPGENNLFGGAFLDTFNSVENILKELNDNGYNVKPLSSDDLMSSFTAGRIVNSGRWSDEGSEENFIKYSTKEYNKDLEDKWYKKEILEQWGQAPGDVMSDGDNFLIPGIISENVFVGLQPTRGIHENPEKVYHDKTLLPHHQYIAYYQWLKEEFKADVIIHVGTHGTLEFLKGKECGMSSRCLPDMLVSDLPHLYIYYCGNPAEGMIAKRRSHAALIGYQPPTFIEGELYGEYAKLAAMIDEYHEALRVSPVRSDDVYTNILKKAVENNLPEDLDQIESELYRMNRSLIPKGLHVFGKSFDNEEVYRYLEFVLRYDRGNIKSLRRILAVNSGYDYDEILENNDINVLKRIDREVKDLIDTYWKENSKISDSLNLKNDLRIEIDNTMKYAEELISKCNENNESNGLLKLMNGEYLKAKLAGDTIRNPEVMPTGYNLYQFDPRFVPSETAYERGKKIAENTISQYLREHGEYPKSIAVVLWGLETSRTQGETVGQIMAYLGIRLGKSRSIWEPKYEIIPEEELKRPRIDVVINICGFFRDMFSNIINDLNELFESIYELNETDEFNYFKSNSKRLYRKLLEDGYEKEEALELCKSRIFGPAEGEYGTGITKLFETKNWENESQIGETFVKSLRHVYSKNHRGKEAGELLNNNLSSVDVVSQIRSNHEYEVTDLDHYYEFFGGLAKSVEMAKGSKAEIYITDTTGERLETESVEKSINRGIRTRVLNPKWIDGMLEHKYHGVQKIADRFENIMGLAATTNKVEEWIYDDLHSKYIDDDEMRERLKDNNRWAYFSIVEKMMEYEKRGYWKATDEQKEKLLEVYLELEGDIEEDI</sequence>
<accession>A0A8J8MBZ8</accession>
<evidence type="ECO:0000259" key="2">
    <source>
        <dbReference type="Pfam" id="PF02514"/>
    </source>
</evidence>
<dbReference type="EC" id="6.6.1.1" evidence="3"/>
<dbReference type="EMBL" id="CP058561">
    <property type="protein sequence ID" value="QUH30034.1"/>
    <property type="molecule type" value="Genomic_DNA"/>
</dbReference>
<dbReference type="RefSeq" id="WP_212690262.1">
    <property type="nucleotide sequence ID" value="NZ_CP058561.1"/>
</dbReference>
<name>A0A8J8MBZ8_9FIRM</name>
<dbReference type="PANTHER" id="PTHR44119:SF4">
    <property type="entry name" value="AEROBIC COBALTOCHELATASE SUBUNIT COBN"/>
    <property type="match status" value="1"/>
</dbReference>
<dbReference type="KEGG" id="vgu:HYG85_14360"/>
<reference evidence="3 4" key="1">
    <citation type="submission" date="2020-07" db="EMBL/GenBank/DDBJ databases">
        <title>Vallitalea guaymasensis genome.</title>
        <authorList>
            <person name="Postec A."/>
        </authorList>
    </citation>
    <scope>NUCLEOTIDE SEQUENCE [LARGE SCALE GENOMIC DNA]</scope>
    <source>
        <strain evidence="3 4">Ra1766G1</strain>
    </source>
</reference>
<dbReference type="Pfam" id="PF02514">
    <property type="entry name" value="CobN-Mg_chel"/>
    <property type="match status" value="1"/>
</dbReference>
<evidence type="ECO:0000313" key="3">
    <source>
        <dbReference type="EMBL" id="QUH30034.1"/>
    </source>
</evidence>
<dbReference type="NCBIfam" id="TIGR02025">
    <property type="entry name" value="BchH"/>
    <property type="match status" value="1"/>
</dbReference>
<dbReference type="CDD" id="cd10150">
    <property type="entry name" value="CobN_like"/>
    <property type="match status" value="1"/>
</dbReference>
<dbReference type="AlphaFoldDB" id="A0A8J8MBZ8"/>
<dbReference type="InterPro" id="IPR003672">
    <property type="entry name" value="CobN/Mg_chltase"/>
</dbReference>
<feature type="domain" description="CobN/magnesium chelatase" evidence="2">
    <location>
        <begin position="156"/>
        <end position="1228"/>
    </location>
</feature>
<dbReference type="GO" id="GO:0016851">
    <property type="term" value="F:magnesium chelatase activity"/>
    <property type="evidence" value="ECO:0007669"/>
    <property type="project" value="UniProtKB-EC"/>
</dbReference>
<dbReference type="PANTHER" id="PTHR44119">
    <property type="entry name" value="MAGNESIUM-CHELATASE SUBUNIT CHLH, CHLOROPLASTIC"/>
    <property type="match status" value="1"/>
</dbReference>
<comment type="similarity">
    <text evidence="1">Belongs to the Mg-chelatase subunit H family.</text>
</comment>
<gene>
    <name evidence="3" type="primary">bchH</name>
    <name evidence="3" type="ORF">HYG85_14360</name>
</gene>
<protein>
    <submittedName>
        <fullName evidence="3">Magnesium chelatase subunit H</fullName>
        <ecNumber evidence="3">6.6.1.1</ecNumber>
    </submittedName>
</protein>
<proteinExistence type="inferred from homology"/>
<organism evidence="3 4">
    <name type="scientific">Vallitalea guaymasensis</name>
    <dbReference type="NCBI Taxonomy" id="1185412"/>
    <lineage>
        <taxon>Bacteria</taxon>
        <taxon>Bacillati</taxon>
        <taxon>Bacillota</taxon>
        <taxon>Clostridia</taxon>
        <taxon>Lachnospirales</taxon>
        <taxon>Vallitaleaceae</taxon>
        <taxon>Vallitalea</taxon>
    </lineage>
</organism>
<keyword evidence="4" id="KW-1185">Reference proteome</keyword>
<dbReference type="InterPro" id="IPR011771">
    <property type="entry name" value="BchH"/>
</dbReference>
<keyword evidence="3" id="KW-0436">Ligase</keyword>